<dbReference type="Proteomes" id="UP001596409">
    <property type="component" value="Unassembled WGS sequence"/>
</dbReference>
<feature type="region of interest" description="Disordered" evidence="1">
    <location>
        <begin position="282"/>
        <end position="356"/>
    </location>
</feature>
<organism evidence="3 4">
    <name type="scientific">Streptomyces viridiviolaceus</name>
    <dbReference type="NCBI Taxonomy" id="68282"/>
    <lineage>
        <taxon>Bacteria</taxon>
        <taxon>Bacillati</taxon>
        <taxon>Actinomycetota</taxon>
        <taxon>Actinomycetes</taxon>
        <taxon>Kitasatosporales</taxon>
        <taxon>Streptomycetaceae</taxon>
        <taxon>Streptomyces</taxon>
    </lineage>
</organism>
<gene>
    <name evidence="3" type="ORF">ACFQMH_03355</name>
</gene>
<feature type="compositionally biased region" description="Pro residues" evidence="1">
    <location>
        <begin position="115"/>
        <end position="132"/>
    </location>
</feature>
<evidence type="ECO:0008006" key="5">
    <source>
        <dbReference type="Google" id="ProtNLM"/>
    </source>
</evidence>
<protein>
    <recommendedName>
        <fullName evidence="5">PASTA domain-containing protein</fullName>
    </recommendedName>
</protein>
<feature type="compositionally biased region" description="Basic and acidic residues" evidence="1">
    <location>
        <begin position="136"/>
        <end position="158"/>
    </location>
</feature>
<keyword evidence="4" id="KW-1185">Reference proteome</keyword>
<name>A0ABW2DSJ9_9ACTN</name>
<evidence type="ECO:0000313" key="4">
    <source>
        <dbReference type="Proteomes" id="UP001596409"/>
    </source>
</evidence>
<comment type="caution">
    <text evidence="3">The sequence shown here is derived from an EMBL/GenBank/DDBJ whole genome shotgun (WGS) entry which is preliminary data.</text>
</comment>
<keyword evidence="2" id="KW-0472">Membrane</keyword>
<dbReference type="RefSeq" id="WP_189871526.1">
    <property type="nucleotide sequence ID" value="NZ_BMWA01000008.1"/>
</dbReference>
<keyword evidence="2" id="KW-0812">Transmembrane</keyword>
<feature type="compositionally biased region" description="Gly residues" evidence="1">
    <location>
        <begin position="336"/>
        <end position="348"/>
    </location>
</feature>
<dbReference type="EMBL" id="JBHSYM010000005">
    <property type="protein sequence ID" value="MFC7010754.1"/>
    <property type="molecule type" value="Genomic_DNA"/>
</dbReference>
<feature type="transmembrane region" description="Helical" evidence="2">
    <location>
        <begin position="30"/>
        <end position="59"/>
    </location>
</feature>
<evidence type="ECO:0000256" key="1">
    <source>
        <dbReference type="SAM" id="MobiDB-lite"/>
    </source>
</evidence>
<evidence type="ECO:0000256" key="2">
    <source>
        <dbReference type="SAM" id="Phobius"/>
    </source>
</evidence>
<keyword evidence="2" id="KW-1133">Transmembrane helix</keyword>
<feature type="region of interest" description="Disordered" evidence="1">
    <location>
        <begin position="1"/>
        <end position="20"/>
    </location>
</feature>
<reference evidence="4" key="1">
    <citation type="journal article" date="2019" name="Int. J. Syst. Evol. Microbiol.">
        <title>The Global Catalogue of Microorganisms (GCM) 10K type strain sequencing project: providing services to taxonomists for standard genome sequencing and annotation.</title>
        <authorList>
            <consortium name="The Broad Institute Genomics Platform"/>
            <consortium name="The Broad Institute Genome Sequencing Center for Infectious Disease"/>
            <person name="Wu L."/>
            <person name="Ma J."/>
        </authorList>
    </citation>
    <scope>NUCLEOTIDE SEQUENCE [LARGE SCALE GENOMIC DNA]</scope>
    <source>
        <strain evidence="4">JCM 4855</strain>
    </source>
</reference>
<accession>A0ABW2DSJ9</accession>
<evidence type="ECO:0000313" key="3">
    <source>
        <dbReference type="EMBL" id="MFC7010754.1"/>
    </source>
</evidence>
<feature type="compositionally biased region" description="Basic and acidic residues" evidence="1">
    <location>
        <begin position="293"/>
        <end position="303"/>
    </location>
</feature>
<feature type="region of interest" description="Disordered" evidence="1">
    <location>
        <begin position="85"/>
        <end position="158"/>
    </location>
</feature>
<sequence>MSRPPASPATPPRRPPAPGTRWWLTTRARIGFVLAVPLLGLLNQYLGFLVLIAAIVLIWKENPWQKGAKVAATIGAMALLGAVVPDPPEDGGPDTVAGLDAKGAQRERTAATWPSPSPTRSPARPSQPPPQAPDYRGQRLDTARDKAEAAGFGVDEHNASDEGKSIMMRSNWTVCFQKTDWTSSGTKAIHFGAVQTGAPCPEADGGAIPWPRMPDLVWKTWKTAHQEVVDLGVVPDHHLRADTAYGNDRLPDEGEYDDWRVCATDPAEGADVTLDTWVTLELTDPDNGCPEPDQGHDDKVDLPDRDDDGDPDYRDPFPGDRNRTSTFPDGFPSGSDGSGGSSSGGGGWNCPRTRWC</sequence>
<proteinExistence type="predicted"/>
<feature type="compositionally biased region" description="Basic and acidic residues" evidence="1">
    <location>
        <begin position="311"/>
        <end position="323"/>
    </location>
</feature>
<feature type="compositionally biased region" description="Pro residues" evidence="1">
    <location>
        <begin position="1"/>
        <end position="18"/>
    </location>
</feature>
<dbReference type="Gene3D" id="3.30.10.20">
    <property type="match status" value="1"/>
</dbReference>